<name>A0A8S5Q6S4_9CAUD</name>
<protein>
    <submittedName>
        <fullName evidence="2">Uncharacterized protein</fullName>
    </submittedName>
</protein>
<evidence type="ECO:0000256" key="1">
    <source>
        <dbReference type="SAM" id="MobiDB-lite"/>
    </source>
</evidence>
<proteinExistence type="predicted"/>
<reference evidence="2" key="1">
    <citation type="journal article" date="2021" name="Proc. Natl. Acad. Sci. U.S.A.">
        <title>A Catalog of Tens of Thousands of Viruses from Human Metagenomes Reveals Hidden Associations with Chronic Diseases.</title>
        <authorList>
            <person name="Tisza M.J."/>
            <person name="Buck C.B."/>
        </authorList>
    </citation>
    <scope>NUCLEOTIDE SEQUENCE</scope>
    <source>
        <strain evidence="2">Ct0QB11</strain>
    </source>
</reference>
<feature type="region of interest" description="Disordered" evidence="1">
    <location>
        <begin position="1"/>
        <end position="20"/>
    </location>
</feature>
<dbReference type="EMBL" id="BK015584">
    <property type="protein sequence ID" value="DAE14521.1"/>
    <property type="molecule type" value="Genomic_DNA"/>
</dbReference>
<organism evidence="2">
    <name type="scientific">Myoviridae sp. ct0QB11</name>
    <dbReference type="NCBI Taxonomy" id="2825012"/>
    <lineage>
        <taxon>Viruses</taxon>
        <taxon>Duplodnaviria</taxon>
        <taxon>Heunggongvirae</taxon>
        <taxon>Uroviricota</taxon>
        <taxon>Caudoviricetes</taxon>
    </lineage>
</organism>
<evidence type="ECO:0000313" key="2">
    <source>
        <dbReference type="EMBL" id="DAE14521.1"/>
    </source>
</evidence>
<sequence length="534" mass="59723">MKQITKLPQPPTTAEPQNFDDRADVFVGALPKFVTETNEVAAELEENLSSAASLKTAAQSSADSAADSAQTANNASNTAISSANEAVAAKEIAVSAAASAKQSEQVVTSVKEGLQDSANALEEMKKIVATGFIDDSKVRTNLTYSSKKIDSDFSKTDHNHDTAYLSIEKFNEFKTKIVKKQSKLDFMVNFLQDVTAVGVAVKIDDTSNSYRSFVREGKPVLSVDNGKYFYIDTMGPDKAIISDEIKNPNGKNILKRHQYLAPHPSAEVSFLYKIGDLLYFDRSSTFFVYNAKTEEWVETYGSMQGGSLYQMEKMYFIDPKFAVTRHSSGLKIKGTNGGNYINLDYAYSTAVIMQDYLIEMNDSAKTIKAYKIVVEGDNASKRPIDISQVPYHDSYIKLVAADAQYYDRRTKYYKKDDDLYYLEIFEDGSVYGYALYKNKERLPIPIMPQGNEKLFLAQRTRFLINVYIGADQTYTRMYDITGKGKIVRLPVGVLCAEETEQGVRIAYVTRLPAGGKPRTFYEAILPYEIFSNEE</sequence>
<accession>A0A8S5Q6S4</accession>